<evidence type="ECO:0000256" key="1">
    <source>
        <dbReference type="SAM" id="MobiDB-lite"/>
    </source>
</evidence>
<accession>A0ABR0AF29</accession>
<sequence>MARRDGPFQEMALVDGNSNFSYFRSSVSGHTTVPEAFPFLRLRFVILITEQLLFILFSIFGGSHSVGVSTKESADEEAGEVGPNEDDEDNAGQGDNLHQGTGEVKVETSNQRQSLTHRISSLYETLISKTAPKKSAGASAGIGNAAVDIDAKEGAIVYAELDLKSPAGEGAMSDSAAVRMIKDETTEYAEIVPVKGKDSAATTPTE</sequence>
<name>A0ABR0AF29_9CRUS</name>
<comment type="caution">
    <text evidence="2">The sequence shown here is derived from an EMBL/GenBank/DDBJ whole genome shotgun (WGS) entry which is preliminary data.</text>
</comment>
<feature type="compositionally biased region" description="Acidic residues" evidence="1">
    <location>
        <begin position="74"/>
        <end position="90"/>
    </location>
</feature>
<protein>
    <submittedName>
        <fullName evidence="2">Uncharacterized protein</fullName>
    </submittedName>
</protein>
<proteinExistence type="predicted"/>
<dbReference type="EMBL" id="JAOYFB010000037">
    <property type="protein sequence ID" value="KAK4023721.1"/>
    <property type="molecule type" value="Genomic_DNA"/>
</dbReference>
<organism evidence="2 3">
    <name type="scientific">Daphnia magna</name>
    <dbReference type="NCBI Taxonomy" id="35525"/>
    <lineage>
        <taxon>Eukaryota</taxon>
        <taxon>Metazoa</taxon>
        <taxon>Ecdysozoa</taxon>
        <taxon>Arthropoda</taxon>
        <taxon>Crustacea</taxon>
        <taxon>Branchiopoda</taxon>
        <taxon>Diplostraca</taxon>
        <taxon>Cladocera</taxon>
        <taxon>Anomopoda</taxon>
        <taxon>Daphniidae</taxon>
        <taxon>Daphnia</taxon>
    </lineage>
</organism>
<gene>
    <name evidence="2" type="ORF">OUZ56_009121</name>
</gene>
<feature type="region of interest" description="Disordered" evidence="1">
    <location>
        <begin position="70"/>
        <end position="113"/>
    </location>
</feature>
<evidence type="ECO:0000313" key="2">
    <source>
        <dbReference type="EMBL" id="KAK4023721.1"/>
    </source>
</evidence>
<keyword evidence="3" id="KW-1185">Reference proteome</keyword>
<evidence type="ECO:0000313" key="3">
    <source>
        <dbReference type="Proteomes" id="UP001234178"/>
    </source>
</evidence>
<reference evidence="2 3" key="1">
    <citation type="journal article" date="2023" name="Nucleic Acids Res.">
        <title>The hologenome of Daphnia magna reveals possible DNA methylation and microbiome-mediated evolution of the host genome.</title>
        <authorList>
            <person name="Chaturvedi A."/>
            <person name="Li X."/>
            <person name="Dhandapani V."/>
            <person name="Marshall H."/>
            <person name="Kissane S."/>
            <person name="Cuenca-Cambronero M."/>
            <person name="Asole G."/>
            <person name="Calvet F."/>
            <person name="Ruiz-Romero M."/>
            <person name="Marangio P."/>
            <person name="Guigo R."/>
            <person name="Rago D."/>
            <person name="Mirbahai L."/>
            <person name="Eastwood N."/>
            <person name="Colbourne J.K."/>
            <person name="Zhou J."/>
            <person name="Mallon E."/>
            <person name="Orsini L."/>
        </authorList>
    </citation>
    <scope>NUCLEOTIDE SEQUENCE [LARGE SCALE GENOMIC DNA]</scope>
    <source>
        <strain evidence="2">LRV0_1</strain>
    </source>
</reference>
<dbReference type="Proteomes" id="UP001234178">
    <property type="component" value="Unassembled WGS sequence"/>
</dbReference>